<feature type="compositionally biased region" description="Basic and acidic residues" evidence="1">
    <location>
        <begin position="63"/>
        <end position="98"/>
    </location>
</feature>
<evidence type="ECO:0000313" key="3">
    <source>
        <dbReference type="Proteomes" id="UP000824540"/>
    </source>
</evidence>
<dbReference type="AlphaFoldDB" id="A0A8T2PWU3"/>
<organism evidence="2 3">
    <name type="scientific">Albula glossodonta</name>
    <name type="common">roundjaw bonefish</name>
    <dbReference type="NCBI Taxonomy" id="121402"/>
    <lineage>
        <taxon>Eukaryota</taxon>
        <taxon>Metazoa</taxon>
        <taxon>Chordata</taxon>
        <taxon>Craniata</taxon>
        <taxon>Vertebrata</taxon>
        <taxon>Euteleostomi</taxon>
        <taxon>Actinopterygii</taxon>
        <taxon>Neopterygii</taxon>
        <taxon>Teleostei</taxon>
        <taxon>Albuliformes</taxon>
        <taxon>Albulidae</taxon>
        <taxon>Albula</taxon>
    </lineage>
</organism>
<sequence length="169" mass="18517">MGPTHTAKPPLYDAETLARSTATNYQQAGWNLKASGHRETASPPPPPPPPTSPSCSIALKVLKFSEQKKSKRQGSREGVEKGRDEMRSVQMRHDRADKTEIRHCGHMTPPPPQPYPTAHISTAIKANNFVLTASFCCVTTIKSQEISVEVLCLPVQVRCVKKSQCSSLV</sequence>
<feature type="compositionally biased region" description="Pro residues" evidence="1">
    <location>
        <begin position="42"/>
        <end position="52"/>
    </location>
</feature>
<dbReference type="EMBL" id="JAFBMS010000001">
    <property type="protein sequence ID" value="KAG9355686.1"/>
    <property type="molecule type" value="Genomic_DNA"/>
</dbReference>
<reference evidence="2" key="1">
    <citation type="thesis" date="2021" institute="BYU ScholarsArchive" country="Provo, UT, USA">
        <title>Applications of and Algorithms for Genome Assembly and Genomic Analyses with an Emphasis on Marine Teleosts.</title>
        <authorList>
            <person name="Pickett B.D."/>
        </authorList>
    </citation>
    <scope>NUCLEOTIDE SEQUENCE</scope>
    <source>
        <strain evidence="2">HI-2016</strain>
    </source>
</reference>
<name>A0A8T2PWU3_9TELE</name>
<protein>
    <submittedName>
        <fullName evidence="2">Uncharacterized protein</fullName>
    </submittedName>
</protein>
<proteinExistence type="predicted"/>
<feature type="compositionally biased region" description="Polar residues" evidence="1">
    <location>
        <begin position="19"/>
        <end position="29"/>
    </location>
</feature>
<comment type="caution">
    <text evidence="2">The sequence shown here is derived from an EMBL/GenBank/DDBJ whole genome shotgun (WGS) entry which is preliminary data.</text>
</comment>
<feature type="region of interest" description="Disordered" evidence="1">
    <location>
        <begin position="19"/>
        <end position="98"/>
    </location>
</feature>
<evidence type="ECO:0000313" key="2">
    <source>
        <dbReference type="EMBL" id="KAG9355686.1"/>
    </source>
</evidence>
<gene>
    <name evidence="2" type="ORF">JZ751_000524</name>
</gene>
<accession>A0A8T2PWU3</accession>
<evidence type="ECO:0000256" key="1">
    <source>
        <dbReference type="SAM" id="MobiDB-lite"/>
    </source>
</evidence>
<dbReference type="Proteomes" id="UP000824540">
    <property type="component" value="Unassembled WGS sequence"/>
</dbReference>
<keyword evidence="3" id="KW-1185">Reference proteome</keyword>